<evidence type="ECO:0000313" key="2">
    <source>
        <dbReference type="Proteomes" id="UP000199702"/>
    </source>
</evidence>
<sequence>MKYIFTMKKIIYIFLLFFSVFGFSQTDSLQLKVKGKILDLKTNASIARVTVVNKNNSTVVLASENGEFEITVNKNDKLLFSHLGYNYAEVEVNQKWLSGNKTIQLSEKVNEIETVIVTNYNLTGYLVIDTKLIPVNENYRYNITGLNLGYEPGMKAKNATENLLTALLNPVDLVYSLFNSKEKDFKKLMDLKNDANFAAILSKNTDRESLVMLLQLDKNEIDKILEKCNYSRNFINTASDLQVLDALATSYNDYKVLKRN</sequence>
<gene>
    <name evidence="1" type="ORF">SAMN05660918_0027</name>
</gene>
<reference evidence="2" key="1">
    <citation type="submission" date="2016-10" db="EMBL/GenBank/DDBJ databases">
        <authorList>
            <person name="Varghese N."/>
            <person name="Submissions S."/>
        </authorList>
    </citation>
    <scope>NUCLEOTIDE SEQUENCE [LARGE SCALE GENOMIC DNA]</scope>
    <source>
        <strain evidence="2">DSM 17934</strain>
    </source>
</reference>
<dbReference type="Pfam" id="PF13715">
    <property type="entry name" value="CarbopepD_reg_2"/>
    <property type="match status" value="1"/>
</dbReference>
<dbReference type="STRING" id="402734.SAMN05660918_0027"/>
<accession>A0A1H6XWZ2</accession>
<keyword evidence="2" id="KW-1185">Reference proteome</keyword>
<protein>
    <submittedName>
        <fullName evidence="1">CarboxypepD_reg-like domain-containing protein</fullName>
    </submittedName>
</protein>
<organism evidence="1 2">
    <name type="scientific">Flavobacterium terrigena</name>
    <dbReference type="NCBI Taxonomy" id="402734"/>
    <lineage>
        <taxon>Bacteria</taxon>
        <taxon>Pseudomonadati</taxon>
        <taxon>Bacteroidota</taxon>
        <taxon>Flavobacteriia</taxon>
        <taxon>Flavobacteriales</taxon>
        <taxon>Flavobacteriaceae</taxon>
        <taxon>Flavobacterium</taxon>
    </lineage>
</organism>
<dbReference type="EMBL" id="FNYA01000010">
    <property type="protein sequence ID" value="SEJ32696.1"/>
    <property type="molecule type" value="Genomic_DNA"/>
</dbReference>
<dbReference type="SUPFAM" id="SSF49464">
    <property type="entry name" value="Carboxypeptidase regulatory domain-like"/>
    <property type="match status" value="1"/>
</dbReference>
<proteinExistence type="predicted"/>
<dbReference type="InterPro" id="IPR008969">
    <property type="entry name" value="CarboxyPept-like_regulatory"/>
</dbReference>
<dbReference type="Proteomes" id="UP000199702">
    <property type="component" value="Unassembled WGS sequence"/>
</dbReference>
<dbReference type="AlphaFoldDB" id="A0A1H6XWZ2"/>
<evidence type="ECO:0000313" key="1">
    <source>
        <dbReference type="EMBL" id="SEJ32696.1"/>
    </source>
</evidence>
<name>A0A1H6XWZ2_9FLAO</name>